<organism evidence="1 2">
    <name type="scientific">Chaetomidium leptoderma</name>
    <dbReference type="NCBI Taxonomy" id="669021"/>
    <lineage>
        <taxon>Eukaryota</taxon>
        <taxon>Fungi</taxon>
        <taxon>Dikarya</taxon>
        <taxon>Ascomycota</taxon>
        <taxon>Pezizomycotina</taxon>
        <taxon>Sordariomycetes</taxon>
        <taxon>Sordariomycetidae</taxon>
        <taxon>Sordariales</taxon>
        <taxon>Chaetomiaceae</taxon>
        <taxon>Chaetomidium</taxon>
    </lineage>
</organism>
<name>A0AAN6VFU5_9PEZI</name>
<dbReference type="Proteomes" id="UP001302745">
    <property type="component" value="Unassembled WGS sequence"/>
</dbReference>
<accession>A0AAN6VFU5</accession>
<comment type="caution">
    <text evidence="1">The sequence shown here is derived from an EMBL/GenBank/DDBJ whole genome shotgun (WGS) entry which is preliminary data.</text>
</comment>
<evidence type="ECO:0000313" key="1">
    <source>
        <dbReference type="EMBL" id="KAK4150041.1"/>
    </source>
</evidence>
<reference evidence="1" key="2">
    <citation type="submission" date="2023-05" db="EMBL/GenBank/DDBJ databases">
        <authorList>
            <consortium name="Lawrence Berkeley National Laboratory"/>
            <person name="Steindorff A."/>
            <person name="Hensen N."/>
            <person name="Bonometti L."/>
            <person name="Westerberg I."/>
            <person name="Brannstrom I.O."/>
            <person name="Guillou S."/>
            <person name="Cros-Aarteil S."/>
            <person name="Calhoun S."/>
            <person name="Haridas S."/>
            <person name="Kuo A."/>
            <person name="Mondo S."/>
            <person name="Pangilinan J."/>
            <person name="Riley R."/>
            <person name="Labutti K."/>
            <person name="Andreopoulos B."/>
            <person name="Lipzen A."/>
            <person name="Chen C."/>
            <person name="Yanf M."/>
            <person name="Daum C."/>
            <person name="Ng V."/>
            <person name="Clum A."/>
            <person name="Ohm R."/>
            <person name="Martin F."/>
            <person name="Silar P."/>
            <person name="Natvig D."/>
            <person name="Lalanne C."/>
            <person name="Gautier V."/>
            <person name="Ament-Velasquez S.L."/>
            <person name="Kruys A."/>
            <person name="Hutchinson M.I."/>
            <person name="Powell A.J."/>
            <person name="Barry K."/>
            <person name="Miller A.N."/>
            <person name="Grigoriev I.V."/>
            <person name="Debuchy R."/>
            <person name="Gladieux P."/>
            <person name="Thoren M.H."/>
            <person name="Johannesson H."/>
        </authorList>
    </citation>
    <scope>NUCLEOTIDE SEQUENCE</scope>
    <source>
        <strain evidence="1">CBS 538.74</strain>
    </source>
</reference>
<evidence type="ECO:0008006" key="3">
    <source>
        <dbReference type="Google" id="ProtNLM"/>
    </source>
</evidence>
<dbReference type="InterPro" id="IPR011009">
    <property type="entry name" value="Kinase-like_dom_sf"/>
</dbReference>
<protein>
    <recommendedName>
        <fullName evidence="3">Protein kinase domain-containing protein</fullName>
    </recommendedName>
</protein>
<reference evidence="1" key="1">
    <citation type="journal article" date="2023" name="Mol. Phylogenet. Evol.">
        <title>Genome-scale phylogeny and comparative genomics of the fungal order Sordariales.</title>
        <authorList>
            <person name="Hensen N."/>
            <person name="Bonometti L."/>
            <person name="Westerberg I."/>
            <person name="Brannstrom I.O."/>
            <person name="Guillou S."/>
            <person name="Cros-Aarteil S."/>
            <person name="Calhoun S."/>
            <person name="Haridas S."/>
            <person name="Kuo A."/>
            <person name="Mondo S."/>
            <person name="Pangilinan J."/>
            <person name="Riley R."/>
            <person name="LaButti K."/>
            <person name="Andreopoulos B."/>
            <person name="Lipzen A."/>
            <person name="Chen C."/>
            <person name="Yan M."/>
            <person name="Daum C."/>
            <person name="Ng V."/>
            <person name="Clum A."/>
            <person name="Steindorff A."/>
            <person name="Ohm R.A."/>
            <person name="Martin F."/>
            <person name="Silar P."/>
            <person name="Natvig D.O."/>
            <person name="Lalanne C."/>
            <person name="Gautier V."/>
            <person name="Ament-Velasquez S.L."/>
            <person name="Kruys A."/>
            <person name="Hutchinson M.I."/>
            <person name="Powell A.J."/>
            <person name="Barry K."/>
            <person name="Miller A.N."/>
            <person name="Grigoriev I.V."/>
            <person name="Debuchy R."/>
            <person name="Gladieux P."/>
            <person name="Hiltunen Thoren M."/>
            <person name="Johannesson H."/>
        </authorList>
    </citation>
    <scope>NUCLEOTIDE SEQUENCE</scope>
    <source>
        <strain evidence="1">CBS 538.74</strain>
    </source>
</reference>
<dbReference type="Gene3D" id="1.10.510.10">
    <property type="entry name" value="Transferase(Phosphotransferase) domain 1"/>
    <property type="match status" value="1"/>
</dbReference>
<dbReference type="EMBL" id="MU857102">
    <property type="protein sequence ID" value="KAK4150041.1"/>
    <property type="molecule type" value="Genomic_DNA"/>
</dbReference>
<gene>
    <name evidence="1" type="ORF">C8A00DRAFT_18372</name>
</gene>
<sequence length="192" mass="22054">TRAYEWLRDIQGRSIPRMYAHVRLMLSSSDLPPGILQPAMARFFEVKGVLLERISGYNLEDLGTSPLALSKTENWGAIVQSAVDAAHDINKRGVVMNDCQPRNVMVDGRSQMPFLIDFADCYFKDAFQERWEWDEWEEGEPWDPDVGYWEAAMSNNNTGGIGHRMKLNLLRAKGIDLSTYQVSGLRRDRRRD</sequence>
<dbReference type="AlphaFoldDB" id="A0AAN6VFU5"/>
<evidence type="ECO:0000313" key="2">
    <source>
        <dbReference type="Proteomes" id="UP001302745"/>
    </source>
</evidence>
<feature type="non-terminal residue" evidence="1">
    <location>
        <position position="1"/>
    </location>
</feature>
<proteinExistence type="predicted"/>
<dbReference type="SUPFAM" id="SSF56112">
    <property type="entry name" value="Protein kinase-like (PK-like)"/>
    <property type="match status" value="1"/>
</dbReference>
<keyword evidence="2" id="KW-1185">Reference proteome</keyword>